<accession>A0A4S4G3U6</accession>
<evidence type="ECO:0000313" key="1">
    <source>
        <dbReference type="EMBL" id="THG36856.1"/>
    </source>
</evidence>
<proteinExistence type="predicted"/>
<dbReference type="AlphaFoldDB" id="A0A4S4G3U6"/>
<sequence>MSEHRRGDEAIWRVCGIDGWRTSWCEIGPLVRCRNCVNCATAADGSGPYCAHWSLRVPWEGYCHLGERKDDEPMLGGRGMTFDTLVMDELRREGCD</sequence>
<dbReference type="EMBL" id="SSTJ01000010">
    <property type="protein sequence ID" value="THG36856.1"/>
    <property type="molecule type" value="Genomic_DNA"/>
</dbReference>
<name>A0A4S4G3U6_9ACTN</name>
<evidence type="ECO:0000313" key="2">
    <source>
        <dbReference type="Proteomes" id="UP000308978"/>
    </source>
</evidence>
<dbReference type="Proteomes" id="UP000308978">
    <property type="component" value="Unassembled WGS sequence"/>
</dbReference>
<protein>
    <submittedName>
        <fullName evidence="1">Uncharacterized protein</fullName>
    </submittedName>
</protein>
<dbReference type="RefSeq" id="WP_136434936.1">
    <property type="nucleotide sequence ID" value="NZ_SSTJ01000010.1"/>
</dbReference>
<gene>
    <name evidence="1" type="ORF">E5986_08115</name>
</gene>
<reference evidence="1 2" key="1">
    <citation type="submission" date="2019-04" db="EMBL/GenBank/DDBJ databases">
        <title>Microbes associate with the intestines of laboratory mice.</title>
        <authorList>
            <person name="Navarre W."/>
            <person name="Wong E."/>
            <person name="Huang K.C."/>
            <person name="Tropini C."/>
            <person name="Ng K."/>
            <person name="Yu B."/>
        </authorList>
    </citation>
    <scope>NUCLEOTIDE SEQUENCE [LARGE SCALE GENOMIC DNA]</scope>
    <source>
        <strain evidence="1 2">NM80_B27</strain>
    </source>
</reference>
<comment type="caution">
    <text evidence="1">The sequence shown here is derived from an EMBL/GenBank/DDBJ whole genome shotgun (WGS) entry which is preliminary data.</text>
</comment>
<organism evidence="1 2">
    <name type="scientific">Adlercreutzia caecimuris</name>
    <dbReference type="NCBI Taxonomy" id="671266"/>
    <lineage>
        <taxon>Bacteria</taxon>
        <taxon>Bacillati</taxon>
        <taxon>Actinomycetota</taxon>
        <taxon>Coriobacteriia</taxon>
        <taxon>Eggerthellales</taxon>
        <taxon>Eggerthellaceae</taxon>
        <taxon>Adlercreutzia</taxon>
    </lineage>
</organism>